<dbReference type="Gene3D" id="3.30.420.40">
    <property type="match status" value="2"/>
</dbReference>
<dbReference type="Pfam" id="PF02782">
    <property type="entry name" value="FGGY_C"/>
    <property type="match status" value="1"/>
</dbReference>
<dbReference type="InterPro" id="IPR018485">
    <property type="entry name" value="FGGY_C"/>
</dbReference>
<dbReference type="EMBL" id="PVTQ01000008">
    <property type="protein sequence ID" value="PRY88301.1"/>
    <property type="molecule type" value="Genomic_DNA"/>
</dbReference>
<evidence type="ECO:0000313" key="9">
    <source>
        <dbReference type="Proteomes" id="UP000238392"/>
    </source>
</evidence>
<keyword evidence="4 8" id="KW-0418">Kinase</keyword>
<evidence type="ECO:0000256" key="4">
    <source>
        <dbReference type="ARBA" id="ARBA00022777"/>
    </source>
</evidence>
<keyword evidence="9" id="KW-1185">Reference proteome</keyword>
<dbReference type="Pfam" id="PF00370">
    <property type="entry name" value="FGGY_N"/>
    <property type="match status" value="1"/>
</dbReference>
<evidence type="ECO:0000259" key="6">
    <source>
        <dbReference type="Pfam" id="PF00370"/>
    </source>
</evidence>
<feature type="domain" description="Carbohydrate kinase FGGY C-terminal" evidence="7">
    <location>
        <begin position="255"/>
        <end position="440"/>
    </location>
</feature>
<dbReference type="InterPro" id="IPR018484">
    <property type="entry name" value="FGGY_N"/>
</dbReference>
<gene>
    <name evidence="8" type="ORF">CLV74_108106</name>
</gene>
<dbReference type="RefSeq" id="WP_106265355.1">
    <property type="nucleotide sequence ID" value="NZ_PVTQ01000008.1"/>
</dbReference>
<keyword evidence="5" id="KW-0067">ATP-binding</keyword>
<dbReference type="PANTHER" id="PTHR10196:SF69">
    <property type="entry name" value="GLYCEROL KINASE"/>
    <property type="match status" value="1"/>
</dbReference>
<protein>
    <submittedName>
        <fullName evidence="8">Glycerol kinase</fullName>
    </submittedName>
</protein>
<dbReference type="PIRSF" id="PIRSF000538">
    <property type="entry name" value="GlpK"/>
    <property type="match status" value="1"/>
</dbReference>
<accession>A0A2T0WNL7</accession>
<dbReference type="GO" id="GO:0005829">
    <property type="term" value="C:cytosol"/>
    <property type="evidence" value="ECO:0007669"/>
    <property type="project" value="TreeGrafter"/>
</dbReference>
<sequence length="487" mass="50744">MAQQAILAIDEGTTNSKAVLVSVTGEILSSGSAPVPIQHPQPGWVQQDAGDIWQATQTAIADCLRGRPDVQVVAVGVSNQRESILMWDRKTGAPLGPVVSWQCRRTANACAELQAAGHEPAVVAKTGLPIDPMFPPTKAAGLLQNFASQGQDVCIGTVDSWLIWNLTGRALHATDQANAARTQLFNIVSRQFDPDLCDLFGVRIETLPQVHDSAHVFGHTKGAGVLPDGIPVASAIGDSHGALFSHGAFTPGDGKITFGTGSSVMTTIPEFIAPPTGITTTIAWSLNGQATYAFEGNILVSAAILPWTQALLGLDSVEALLELAQSVPDAMGVSLVPAHVGLGSPHWAAQAQGLISGLSFGAGPAQIARAAAESMAFQVNDVFQIMAEAAGGIGRVSVDGGPSRNRFLMQLVANMLNHPVTPCRAAEASALGAAYLAGLATGVWPDLDAIRNLPVTDAEIAPDTPDASRNRALETWRKAIARTTLVV</sequence>
<dbReference type="AlphaFoldDB" id="A0A2T0WNL7"/>
<keyword evidence="2" id="KW-0808">Transferase</keyword>
<dbReference type="Proteomes" id="UP000238392">
    <property type="component" value="Unassembled WGS sequence"/>
</dbReference>
<dbReference type="InterPro" id="IPR000577">
    <property type="entry name" value="Carb_kinase_FGGY"/>
</dbReference>
<dbReference type="SUPFAM" id="SSF53067">
    <property type="entry name" value="Actin-like ATPase domain"/>
    <property type="match status" value="2"/>
</dbReference>
<feature type="domain" description="Carbohydrate kinase FGGY N-terminal" evidence="6">
    <location>
        <begin position="6"/>
        <end position="244"/>
    </location>
</feature>
<dbReference type="OrthoDB" id="9805576at2"/>
<evidence type="ECO:0000256" key="2">
    <source>
        <dbReference type="ARBA" id="ARBA00022679"/>
    </source>
</evidence>
<organism evidence="8 9">
    <name type="scientific">Donghicola tyrosinivorans</name>
    <dbReference type="NCBI Taxonomy" id="1652492"/>
    <lineage>
        <taxon>Bacteria</taxon>
        <taxon>Pseudomonadati</taxon>
        <taxon>Pseudomonadota</taxon>
        <taxon>Alphaproteobacteria</taxon>
        <taxon>Rhodobacterales</taxon>
        <taxon>Roseobacteraceae</taxon>
        <taxon>Donghicola</taxon>
    </lineage>
</organism>
<evidence type="ECO:0000313" key="8">
    <source>
        <dbReference type="EMBL" id="PRY88301.1"/>
    </source>
</evidence>
<comment type="similarity">
    <text evidence="1">Belongs to the FGGY kinase family.</text>
</comment>
<keyword evidence="3" id="KW-0547">Nucleotide-binding</keyword>
<evidence type="ECO:0000259" key="7">
    <source>
        <dbReference type="Pfam" id="PF02782"/>
    </source>
</evidence>
<proteinExistence type="inferred from homology"/>
<name>A0A2T0WNL7_9RHOB</name>
<dbReference type="GO" id="GO:0005524">
    <property type="term" value="F:ATP binding"/>
    <property type="evidence" value="ECO:0007669"/>
    <property type="project" value="UniProtKB-KW"/>
</dbReference>
<comment type="caution">
    <text evidence="8">The sequence shown here is derived from an EMBL/GenBank/DDBJ whole genome shotgun (WGS) entry which is preliminary data.</text>
</comment>
<reference evidence="8 9" key="1">
    <citation type="submission" date="2018-03" db="EMBL/GenBank/DDBJ databases">
        <title>Genomic Encyclopedia of Archaeal and Bacterial Type Strains, Phase II (KMG-II): from individual species to whole genera.</title>
        <authorList>
            <person name="Goeker M."/>
        </authorList>
    </citation>
    <scope>NUCLEOTIDE SEQUENCE [LARGE SCALE GENOMIC DNA]</scope>
    <source>
        <strain evidence="8 9">DSM 100212</strain>
    </source>
</reference>
<dbReference type="PANTHER" id="PTHR10196">
    <property type="entry name" value="SUGAR KINASE"/>
    <property type="match status" value="1"/>
</dbReference>
<dbReference type="InterPro" id="IPR043129">
    <property type="entry name" value="ATPase_NBD"/>
</dbReference>
<dbReference type="CDD" id="cd07769">
    <property type="entry name" value="ASKHA_NBD_FGGY_GK"/>
    <property type="match status" value="1"/>
</dbReference>
<dbReference type="GO" id="GO:0004370">
    <property type="term" value="F:glycerol kinase activity"/>
    <property type="evidence" value="ECO:0007669"/>
    <property type="project" value="TreeGrafter"/>
</dbReference>
<evidence type="ECO:0000256" key="1">
    <source>
        <dbReference type="ARBA" id="ARBA00009156"/>
    </source>
</evidence>
<dbReference type="GO" id="GO:0019563">
    <property type="term" value="P:glycerol catabolic process"/>
    <property type="evidence" value="ECO:0007669"/>
    <property type="project" value="TreeGrafter"/>
</dbReference>
<evidence type="ECO:0000256" key="5">
    <source>
        <dbReference type="ARBA" id="ARBA00022840"/>
    </source>
</evidence>
<evidence type="ECO:0000256" key="3">
    <source>
        <dbReference type="ARBA" id="ARBA00022741"/>
    </source>
</evidence>